<dbReference type="PROSITE" id="PS50995">
    <property type="entry name" value="HTH_MARR_2"/>
    <property type="match status" value="1"/>
</dbReference>
<protein>
    <submittedName>
        <fullName evidence="2">DNA-binding transcriptional regulator, MarR family</fullName>
    </submittedName>
</protein>
<keyword evidence="3" id="KW-1185">Reference proteome</keyword>
<feature type="domain" description="HTH marR-type" evidence="1">
    <location>
        <begin position="16"/>
        <end position="146"/>
    </location>
</feature>
<dbReference type="GO" id="GO:0003700">
    <property type="term" value="F:DNA-binding transcription factor activity"/>
    <property type="evidence" value="ECO:0007669"/>
    <property type="project" value="InterPro"/>
</dbReference>
<dbReference type="InterPro" id="IPR039422">
    <property type="entry name" value="MarR/SlyA-like"/>
</dbReference>
<dbReference type="InterPro" id="IPR011991">
    <property type="entry name" value="ArsR-like_HTH"/>
</dbReference>
<proteinExistence type="predicted"/>
<dbReference type="Pfam" id="PF12802">
    <property type="entry name" value="MarR_2"/>
    <property type="match status" value="1"/>
</dbReference>
<dbReference type="CDD" id="cd00090">
    <property type="entry name" value="HTH_ARSR"/>
    <property type="match status" value="1"/>
</dbReference>
<dbReference type="EMBL" id="FNPH01000005">
    <property type="protein sequence ID" value="SDZ09860.1"/>
    <property type="molecule type" value="Genomic_DNA"/>
</dbReference>
<accession>A0A1H3Q9C9</accession>
<dbReference type="AlphaFoldDB" id="A0A1H3Q9C9"/>
<dbReference type="PANTHER" id="PTHR33164:SF57">
    <property type="entry name" value="MARR-FAMILY TRANSCRIPTIONAL REGULATOR"/>
    <property type="match status" value="1"/>
</dbReference>
<name>A0A1H3Q9C9_9ACTN</name>
<keyword evidence="2" id="KW-0238">DNA-binding</keyword>
<evidence type="ECO:0000313" key="2">
    <source>
        <dbReference type="EMBL" id="SDZ09860.1"/>
    </source>
</evidence>
<dbReference type="SMART" id="SM00347">
    <property type="entry name" value="HTH_MARR"/>
    <property type="match status" value="1"/>
</dbReference>
<dbReference type="Gene3D" id="1.10.10.10">
    <property type="entry name" value="Winged helix-like DNA-binding domain superfamily/Winged helix DNA-binding domain"/>
    <property type="match status" value="1"/>
</dbReference>
<dbReference type="RefSeq" id="WP_245736692.1">
    <property type="nucleotide sequence ID" value="NZ_FNPH01000005.1"/>
</dbReference>
<reference evidence="3" key="1">
    <citation type="submission" date="2016-10" db="EMBL/GenBank/DDBJ databases">
        <authorList>
            <person name="Varghese N."/>
            <person name="Submissions S."/>
        </authorList>
    </citation>
    <scope>NUCLEOTIDE SEQUENCE [LARGE SCALE GENOMIC DNA]</scope>
    <source>
        <strain evidence="3">DSM 45245</strain>
    </source>
</reference>
<dbReference type="InterPro" id="IPR036388">
    <property type="entry name" value="WH-like_DNA-bd_sf"/>
</dbReference>
<dbReference type="GO" id="GO:0003677">
    <property type="term" value="F:DNA binding"/>
    <property type="evidence" value="ECO:0007669"/>
    <property type="project" value="UniProtKB-KW"/>
</dbReference>
<sequence length="149" mass="16412">MQPGIEPDNGLLSAVEQELTVLLRRARGAYHRAAKEFDPDMDPAAYGLLLRLDEVGSCRVTDLAAFFGIGKPTVSRQLQMLEQSGLVRRHADAEDARAVRFALTEAGAGRLAAVRRARRERLRAGLAVWPAEDIAELGRLLARFNATEF</sequence>
<dbReference type="STRING" id="405436.SAMN05444365_105307"/>
<dbReference type="Proteomes" id="UP000242415">
    <property type="component" value="Unassembled WGS sequence"/>
</dbReference>
<dbReference type="GO" id="GO:0006950">
    <property type="term" value="P:response to stress"/>
    <property type="evidence" value="ECO:0007669"/>
    <property type="project" value="TreeGrafter"/>
</dbReference>
<evidence type="ECO:0000259" key="1">
    <source>
        <dbReference type="PROSITE" id="PS50995"/>
    </source>
</evidence>
<evidence type="ECO:0000313" key="3">
    <source>
        <dbReference type="Proteomes" id="UP000242415"/>
    </source>
</evidence>
<dbReference type="InterPro" id="IPR036390">
    <property type="entry name" value="WH_DNA-bd_sf"/>
</dbReference>
<organism evidence="2 3">
    <name type="scientific">Micromonospora pattaloongensis</name>
    <dbReference type="NCBI Taxonomy" id="405436"/>
    <lineage>
        <taxon>Bacteria</taxon>
        <taxon>Bacillati</taxon>
        <taxon>Actinomycetota</taxon>
        <taxon>Actinomycetes</taxon>
        <taxon>Micromonosporales</taxon>
        <taxon>Micromonosporaceae</taxon>
        <taxon>Micromonospora</taxon>
    </lineage>
</organism>
<dbReference type="InterPro" id="IPR000835">
    <property type="entry name" value="HTH_MarR-typ"/>
</dbReference>
<dbReference type="SUPFAM" id="SSF46785">
    <property type="entry name" value="Winged helix' DNA-binding domain"/>
    <property type="match status" value="1"/>
</dbReference>
<gene>
    <name evidence="2" type="ORF">SAMN05444365_105307</name>
</gene>
<dbReference type="PANTHER" id="PTHR33164">
    <property type="entry name" value="TRANSCRIPTIONAL REGULATOR, MARR FAMILY"/>
    <property type="match status" value="1"/>
</dbReference>